<dbReference type="GO" id="GO:0003677">
    <property type="term" value="F:DNA binding"/>
    <property type="evidence" value="ECO:0007669"/>
    <property type="project" value="InterPro"/>
</dbReference>
<dbReference type="InterPro" id="IPR026333">
    <property type="entry name" value="ATP_dep_DNA_lig_pp_1105_fam"/>
</dbReference>
<dbReference type="GO" id="GO:0006281">
    <property type="term" value="P:DNA repair"/>
    <property type="evidence" value="ECO:0007669"/>
    <property type="project" value="UniProtKB-KW"/>
</dbReference>
<evidence type="ECO:0000313" key="16">
    <source>
        <dbReference type="Proteomes" id="UP000248975"/>
    </source>
</evidence>
<dbReference type="Pfam" id="PF01068">
    <property type="entry name" value="DNA_ligase_A_M"/>
    <property type="match status" value="1"/>
</dbReference>
<organism evidence="15 16">
    <name type="scientific">Cereibacter sphaeroides</name>
    <name type="common">Rhodobacter sphaeroides</name>
    <dbReference type="NCBI Taxonomy" id="1063"/>
    <lineage>
        <taxon>Bacteria</taxon>
        <taxon>Pseudomonadati</taxon>
        <taxon>Pseudomonadota</taxon>
        <taxon>Alphaproteobacteria</taxon>
        <taxon>Rhodobacterales</taxon>
        <taxon>Paracoccaceae</taxon>
        <taxon>Cereibacter</taxon>
    </lineage>
</organism>
<keyword evidence="6" id="KW-0547">Nucleotide-binding</keyword>
<dbReference type="SUPFAM" id="SSF56091">
    <property type="entry name" value="DNA ligase/mRNA capping enzyme, catalytic domain"/>
    <property type="match status" value="1"/>
</dbReference>
<dbReference type="Pfam" id="PF04675">
    <property type="entry name" value="DNA_ligase_A_N"/>
    <property type="match status" value="1"/>
</dbReference>
<dbReference type="PROSITE" id="PS00697">
    <property type="entry name" value="DNA_LIGASE_A1"/>
    <property type="match status" value="1"/>
</dbReference>
<dbReference type="SUPFAM" id="SSF117018">
    <property type="entry name" value="ATP-dependent DNA ligase DNA-binding domain"/>
    <property type="match status" value="1"/>
</dbReference>
<dbReference type="InterPro" id="IPR012309">
    <property type="entry name" value="DNA_ligase_ATP-dep_C"/>
</dbReference>
<evidence type="ECO:0000313" key="15">
    <source>
        <dbReference type="EMBL" id="PZQ96812.1"/>
    </source>
</evidence>
<dbReference type="GO" id="GO:0003910">
    <property type="term" value="F:DNA ligase (ATP) activity"/>
    <property type="evidence" value="ECO:0007669"/>
    <property type="project" value="UniProtKB-EC"/>
</dbReference>
<dbReference type="GO" id="GO:0046872">
    <property type="term" value="F:metal ion binding"/>
    <property type="evidence" value="ECO:0007669"/>
    <property type="project" value="UniProtKB-KW"/>
</dbReference>
<dbReference type="GO" id="GO:0051301">
    <property type="term" value="P:cell division"/>
    <property type="evidence" value="ECO:0007669"/>
    <property type="project" value="UniProtKB-KW"/>
</dbReference>
<comment type="catalytic activity">
    <reaction evidence="13">
        <text>ATP + (deoxyribonucleotide)n-3'-hydroxyl + 5'-phospho-(deoxyribonucleotide)m = (deoxyribonucleotide)n+m + AMP + diphosphate.</text>
        <dbReference type="EC" id="6.5.1.1"/>
    </reaction>
</comment>
<dbReference type="NCBIfam" id="NF006701">
    <property type="entry name" value="PRK09247.1"/>
    <property type="match status" value="1"/>
</dbReference>
<accession>A0A2W5S735</accession>
<dbReference type="SUPFAM" id="SSF50249">
    <property type="entry name" value="Nucleic acid-binding proteins"/>
    <property type="match status" value="1"/>
</dbReference>
<dbReference type="Pfam" id="PF04679">
    <property type="entry name" value="DNA_ligase_A_C"/>
    <property type="match status" value="1"/>
</dbReference>
<feature type="domain" description="ATP-dependent DNA ligase family profile" evidence="14">
    <location>
        <begin position="303"/>
        <end position="434"/>
    </location>
</feature>
<evidence type="ECO:0000256" key="4">
    <source>
        <dbReference type="ARBA" id="ARBA00022705"/>
    </source>
</evidence>
<dbReference type="AlphaFoldDB" id="A0A2W5S735"/>
<evidence type="ECO:0000256" key="11">
    <source>
        <dbReference type="ARBA" id="ARBA00023204"/>
    </source>
</evidence>
<dbReference type="GO" id="GO:0006260">
    <property type="term" value="P:DNA replication"/>
    <property type="evidence" value="ECO:0007669"/>
    <property type="project" value="UniProtKB-KW"/>
</dbReference>
<keyword evidence="10" id="KW-0233">DNA recombination</keyword>
<evidence type="ECO:0000256" key="10">
    <source>
        <dbReference type="ARBA" id="ARBA00023172"/>
    </source>
</evidence>
<dbReference type="PROSITE" id="PS50160">
    <property type="entry name" value="DNA_LIGASE_A3"/>
    <property type="match status" value="1"/>
</dbReference>
<keyword evidence="3" id="KW-0132">Cell division</keyword>
<dbReference type="PANTHER" id="PTHR45674:SF13">
    <property type="entry name" value="DNA LIGASE-RELATED"/>
    <property type="match status" value="1"/>
</dbReference>
<name>A0A2W5S735_CERSP</name>
<evidence type="ECO:0000256" key="3">
    <source>
        <dbReference type="ARBA" id="ARBA00022618"/>
    </source>
</evidence>
<dbReference type="Gene3D" id="2.40.50.140">
    <property type="entry name" value="Nucleic acid-binding proteins"/>
    <property type="match status" value="1"/>
</dbReference>
<keyword evidence="2 15" id="KW-0436">Ligase</keyword>
<dbReference type="PANTHER" id="PTHR45674">
    <property type="entry name" value="DNA LIGASE 1/3 FAMILY MEMBER"/>
    <property type="match status" value="1"/>
</dbReference>
<evidence type="ECO:0000256" key="7">
    <source>
        <dbReference type="ARBA" id="ARBA00022763"/>
    </source>
</evidence>
<evidence type="ECO:0000256" key="8">
    <source>
        <dbReference type="ARBA" id="ARBA00022840"/>
    </source>
</evidence>
<protein>
    <recommendedName>
        <fullName evidence="1">DNA ligase (ATP)</fullName>
        <ecNumber evidence="1">6.5.1.1</ecNumber>
    </recommendedName>
</protein>
<evidence type="ECO:0000256" key="1">
    <source>
        <dbReference type="ARBA" id="ARBA00012727"/>
    </source>
</evidence>
<keyword evidence="7" id="KW-0227">DNA damage</keyword>
<proteinExistence type="predicted"/>
<dbReference type="Proteomes" id="UP000248975">
    <property type="component" value="Unassembled WGS sequence"/>
</dbReference>
<dbReference type="Gene3D" id="1.10.3260.10">
    <property type="entry name" value="DNA ligase, ATP-dependent, N-terminal domain"/>
    <property type="match status" value="1"/>
</dbReference>
<dbReference type="Gene3D" id="3.30.470.30">
    <property type="entry name" value="DNA ligase/mRNA capping enzyme"/>
    <property type="match status" value="1"/>
</dbReference>
<dbReference type="EMBL" id="QFQS01000003">
    <property type="protein sequence ID" value="PZQ96812.1"/>
    <property type="molecule type" value="Genomic_DNA"/>
</dbReference>
<evidence type="ECO:0000256" key="5">
    <source>
        <dbReference type="ARBA" id="ARBA00022723"/>
    </source>
</evidence>
<evidence type="ECO:0000256" key="2">
    <source>
        <dbReference type="ARBA" id="ARBA00022598"/>
    </source>
</evidence>
<dbReference type="CDD" id="cd07897">
    <property type="entry name" value="Adenylation_DNA_ligase_Bac1"/>
    <property type="match status" value="1"/>
</dbReference>
<evidence type="ECO:0000259" key="14">
    <source>
        <dbReference type="PROSITE" id="PS50160"/>
    </source>
</evidence>
<dbReference type="InterPro" id="IPR050191">
    <property type="entry name" value="ATP-dep_DNA_ligase"/>
</dbReference>
<dbReference type="CDD" id="cd07972">
    <property type="entry name" value="OBF_DNA_ligase_Arch_LigB"/>
    <property type="match status" value="1"/>
</dbReference>
<keyword evidence="11" id="KW-0234">DNA repair</keyword>
<dbReference type="GO" id="GO:0006310">
    <property type="term" value="P:DNA recombination"/>
    <property type="evidence" value="ECO:0007669"/>
    <property type="project" value="UniProtKB-KW"/>
</dbReference>
<dbReference type="InterPro" id="IPR012340">
    <property type="entry name" value="NA-bd_OB-fold"/>
</dbReference>
<dbReference type="InterPro" id="IPR036599">
    <property type="entry name" value="DNA_ligase_N_sf"/>
</dbReference>
<dbReference type="InterPro" id="IPR016059">
    <property type="entry name" value="DNA_ligase_ATP-dep_CS"/>
</dbReference>
<sequence length="540" mass="60066">MKRFARLFAALDSTTKTSAKTAALADYFREAPEDDRLWTIALLSGRRPKRSVNATELREWASEAAGLPLWLFEESYPVVGDLAETITLILPPPSGETATTLSQHMAALIGLTGRPALVRRAAILAAWDVLEDDERFLFNKLITGGFRMGVSQGLMTRALAKATGIEETLLAHRLMGDWSPERTTYAALVETEDGAAEGARPYPFALAAPLEDAPENLGDTADWIAEWKWDGIRGQLIHRSEAFAVWSRGEELITDRFPEFGALADFLPAGTVIDGEILAWGDGRPLPFAALQKRIGRKTVSKKLLADTPVRMLAYDLLEDAGEDIRSAPLSDRRARLEARIAELPPGMPLGLSPTVPFNDWQSLSRTRKGARDDTAEGLMLKRLAAAYHVGRKRGDWWKWKLDPYTVDAVMIYAQAGHGRRATLYTDFTFAVRDGDELVPFTKAYSGLTDAEFRQITDWVRRNTLERFGPVRRVSPEQVFEIAFEGIQASSRHKSGIALRFPRMSRWRQDKPVAEIDTIESLRALLAISQGKSQGTVTNN</sequence>
<keyword evidence="12" id="KW-0131">Cell cycle</keyword>
<reference evidence="15 16" key="1">
    <citation type="submission" date="2017-08" db="EMBL/GenBank/DDBJ databases">
        <title>Infants hospitalized years apart are colonized by the same room-sourced microbial strains.</title>
        <authorList>
            <person name="Brooks B."/>
            <person name="Olm M.R."/>
            <person name="Firek B.A."/>
            <person name="Baker R."/>
            <person name="Thomas B.C."/>
            <person name="Morowitz M.J."/>
            <person name="Banfield J.F."/>
        </authorList>
    </citation>
    <scope>NUCLEOTIDE SEQUENCE [LARGE SCALE GENOMIC DNA]</scope>
    <source>
        <strain evidence="15">S2_003_000_R2_11</strain>
    </source>
</reference>
<keyword evidence="8" id="KW-0067">ATP-binding</keyword>
<evidence type="ECO:0000256" key="6">
    <source>
        <dbReference type="ARBA" id="ARBA00022741"/>
    </source>
</evidence>
<keyword evidence="4" id="KW-0235">DNA replication</keyword>
<gene>
    <name evidence="15" type="ORF">DI533_14640</name>
</gene>
<dbReference type="InterPro" id="IPR012308">
    <property type="entry name" value="DNA_ligase_ATP-dep_N"/>
</dbReference>
<dbReference type="EC" id="6.5.1.1" evidence="1"/>
<evidence type="ECO:0000256" key="12">
    <source>
        <dbReference type="ARBA" id="ARBA00023306"/>
    </source>
</evidence>
<evidence type="ECO:0000256" key="13">
    <source>
        <dbReference type="ARBA" id="ARBA00034003"/>
    </source>
</evidence>
<dbReference type="InterPro" id="IPR012310">
    <property type="entry name" value="DNA_ligase_ATP-dep_cent"/>
</dbReference>
<dbReference type="GO" id="GO:0005524">
    <property type="term" value="F:ATP binding"/>
    <property type="evidence" value="ECO:0007669"/>
    <property type="project" value="UniProtKB-KW"/>
</dbReference>
<dbReference type="NCBIfam" id="TIGR04120">
    <property type="entry name" value="DNA_lig_bact"/>
    <property type="match status" value="1"/>
</dbReference>
<keyword evidence="5" id="KW-0479">Metal-binding</keyword>
<comment type="caution">
    <text evidence="15">The sequence shown here is derived from an EMBL/GenBank/DDBJ whole genome shotgun (WGS) entry which is preliminary data.</text>
</comment>
<evidence type="ECO:0000256" key="9">
    <source>
        <dbReference type="ARBA" id="ARBA00022842"/>
    </source>
</evidence>
<keyword evidence="9" id="KW-0460">Magnesium</keyword>